<sequence length="145" mass="15637">MSPALYRRISTETALRPGLHPTKPADSNLNPRLQANSVSKLTDTKFKTASSISSAPAGLIVVVCPLLLSLHAYVNRKEHVHAATSQPEPEDGLADEEPIGSVRIWPFCLGRSTQSAPPAQHQAPRSKEGDSPARLTLEKPCKRGL</sequence>
<feature type="transmembrane region" description="Helical" evidence="2">
    <location>
        <begin position="55"/>
        <end position="74"/>
    </location>
</feature>
<keyword evidence="2" id="KW-1133">Transmembrane helix</keyword>
<gene>
    <name evidence="3" type="ORF">AMELA_G00048840</name>
</gene>
<protein>
    <submittedName>
        <fullName evidence="3">Uncharacterized protein</fullName>
    </submittedName>
</protein>
<comment type="caution">
    <text evidence="3">The sequence shown here is derived from an EMBL/GenBank/DDBJ whole genome shotgun (WGS) entry which is preliminary data.</text>
</comment>
<feature type="region of interest" description="Disordered" evidence="1">
    <location>
        <begin position="10"/>
        <end position="31"/>
    </location>
</feature>
<evidence type="ECO:0000313" key="3">
    <source>
        <dbReference type="EMBL" id="KAF4090172.1"/>
    </source>
</evidence>
<accession>A0A7J6B518</accession>
<keyword evidence="2" id="KW-0472">Membrane</keyword>
<name>A0A7J6B518_AMEME</name>
<proteinExistence type="predicted"/>
<dbReference type="Proteomes" id="UP000593565">
    <property type="component" value="Unassembled WGS sequence"/>
</dbReference>
<keyword evidence="2" id="KW-0812">Transmembrane</keyword>
<dbReference type="AlphaFoldDB" id="A0A7J6B518"/>
<feature type="region of interest" description="Disordered" evidence="1">
    <location>
        <begin position="111"/>
        <end position="145"/>
    </location>
</feature>
<evidence type="ECO:0000313" key="4">
    <source>
        <dbReference type="Proteomes" id="UP000593565"/>
    </source>
</evidence>
<evidence type="ECO:0000256" key="1">
    <source>
        <dbReference type="SAM" id="MobiDB-lite"/>
    </source>
</evidence>
<evidence type="ECO:0000256" key="2">
    <source>
        <dbReference type="SAM" id="Phobius"/>
    </source>
</evidence>
<dbReference type="EMBL" id="JAAGNN010000004">
    <property type="protein sequence ID" value="KAF4090172.1"/>
    <property type="molecule type" value="Genomic_DNA"/>
</dbReference>
<keyword evidence="4" id="KW-1185">Reference proteome</keyword>
<reference evidence="3 4" key="1">
    <citation type="submission" date="2020-02" db="EMBL/GenBank/DDBJ databases">
        <title>A chromosome-scale genome assembly of the black bullhead catfish (Ameiurus melas).</title>
        <authorList>
            <person name="Wen M."/>
            <person name="Zham M."/>
            <person name="Cabau C."/>
            <person name="Klopp C."/>
            <person name="Donnadieu C."/>
            <person name="Roques C."/>
            <person name="Bouchez O."/>
            <person name="Lampietro C."/>
            <person name="Jouanno E."/>
            <person name="Herpin A."/>
            <person name="Louis A."/>
            <person name="Berthelot C."/>
            <person name="Parey E."/>
            <person name="Roest-Crollius H."/>
            <person name="Braasch I."/>
            <person name="Postlethwait J."/>
            <person name="Robinson-Rechavi M."/>
            <person name="Echchiki A."/>
            <person name="Begum T."/>
            <person name="Montfort J."/>
            <person name="Schartl M."/>
            <person name="Bobe J."/>
            <person name="Guiguen Y."/>
        </authorList>
    </citation>
    <scope>NUCLEOTIDE SEQUENCE [LARGE SCALE GENOMIC DNA]</scope>
    <source>
        <strain evidence="3">M_S1</strain>
        <tissue evidence="3">Blood</tissue>
    </source>
</reference>
<organism evidence="3 4">
    <name type="scientific">Ameiurus melas</name>
    <name type="common">Black bullhead</name>
    <name type="synonym">Silurus melas</name>
    <dbReference type="NCBI Taxonomy" id="219545"/>
    <lineage>
        <taxon>Eukaryota</taxon>
        <taxon>Metazoa</taxon>
        <taxon>Chordata</taxon>
        <taxon>Craniata</taxon>
        <taxon>Vertebrata</taxon>
        <taxon>Euteleostomi</taxon>
        <taxon>Actinopterygii</taxon>
        <taxon>Neopterygii</taxon>
        <taxon>Teleostei</taxon>
        <taxon>Ostariophysi</taxon>
        <taxon>Siluriformes</taxon>
        <taxon>Ictaluridae</taxon>
        <taxon>Ameiurus</taxon>
    </lineage>
</organism>
<feature type="compositionally biased region" description="Basic and acidic residues" evidence="1">
    <location>
        <begin position="125"/>
        <end position="145"/>
    </location>
</feature>